<reference evidence="2 3" key="1">
    <citation type="submission" date="2017-06" db="EMBL/GenBank/DDBJ databases">
        <title>Sequencing and comparative analysis of myxobacterial genomes.</title>
        <authorList>
            <person name="Rupp O."/>
            <person name="Goesmann A."/>
            <person name="Sogaard-Andersen L."/>
        </authorList>
    </citation>
    <scope>NUCLEOTIDE SEQUENCE [LARGE SCALE GENOMIC DNA]</scope>
    <source>
        <strain evidence="2 3">DSM 52655</strain>
    </source>
</reference>
<name>A0A250IU40_9BACT</name>
<dbReference type="AlphaFoldDB" id="A0A250IU40"/>
<protein>
    <recommendedName>
        <fullName evidence="1">AB hydrolase-1 domain-containing protein</fullName>
    </recommendedName>
</protein>
<gene>
    <name evidence="2" type="ORF">CYFUS_000169</name>
</gene>
<dbReference type="SUPFAM" id="SSF53474">
    <property type="entry name" value="alpha/beta-Hydrolases"/>
    <property type="match status" value="1"/>
</dbReference>
<feature type="domain" description="AB hydrolase-1" evidence="1">
    <location>
        <begin position="72"/>
        <end position="346"/>
    </location>
</feature>
<dbReference type="RefSeq" id="WP_232537286.1">
    <property type="nucleotide sequence ID" value="NZ_CP022098.1"/>
</dbReference>
<proteinExistence type="predicted"/>
<evidence type="ECO:0000313" key="3">
    <source>
        <dbReference type="Proteomes" id="UP000217257"/>
    </source>
</evidence>
<evidence type="ECO:0000259" key="1">
    <source>
        <dbReference type="Pfam" id="PF12697"/>
    </source>
</evidence>
<dbReference type="GO" id="GO:0016020">
    <property type="term" value="C:membrane"/>
    <property type="evidence" value="ECO:0007669"/>
    <property type="project" value="TreeGrafter"/>
</dbReference>
<dbReference type="Gene3D" id="3.40.50.1820">
    <property type="entry name" value="alpha/beta hydrolase"/>
    <property type="match status" value="1"/>
</dbReference>
<dbReference type="InterPro" id="IPR029058">
    <property type="entry name" value="AB_hydrolase_fold"/>
</dbReference>
<evidence type="ECO:0000313" key="2">
    <source>
        <dbReference type="EMBL" id="ATB34762.1"/>
    </source>
</evidence>
<sequence>MTTWTWRMPANVALGLIVLGALLGPGAPALAAGRGCQDNLIAVALAPGLPRDQQVFTRLCLPEGPPPATVQLLVHGITYTHLHWDFPDPTGGTARYSYVNAALEAGFATLAMDRIGGGASSRPLGALVTIESNAYVVHQVVQALRAGSVRGPAGALGFEKVVLVGHSYGSFTAWYEATDYQDVDGVILSGVSHTFQPTAPLNVLLPLRPAALEPAFFGEGYDLTYLSTVPGSRQITFYAPGKADPAVIALDERTKSTLTLTEFSLFPTVIARPLDIRVPVLLANGAGDTLFCGPTLTSGNLCANAQTLLAIEAPRLGPRVPCVEAWVLPGAGHMLNTILDAPRWFAVAQEWSTRLVGMGPGPAPGCAR</sequence>
<dbReference type="KEGG" id="cfus:CYFUS_000169"/>
<dbReference type="InterPro" id="IPR050266">
    <property type="entry name" value="AB_hydrolase_sf"/>
</dbReference>
<dbReference type="Pfam" id="PF12697">
    <property type="entry name" value="Abhydrolase_6"/>
    <property type="match status" value="1"/>
</dbReference>
<dbReference type="InterPro" id="IPR000073">
    <property type="entry name" value="AB_hydrolase_1"/>
</dbReference>
<dbReference type="PANTHER" id="PTHR43798:SF33">
    <property type="entry name" value="HYDROLASE, PUTATIVE (AFU_ORTHOLOGUE AFUA_2G14860)-RELATED"/>
    <property type="match status" value="1"/>
</dbReference>
<dbReference type="PANTHER" id="PTHR43798">
    <property type="entry name" value="MONOACYLGLYCEROL LIPASE"/>
    <property type="match status" value="1"/>
</dbReference>
<dbReference type="EMBL" id="CP022098">
    <property type="protein sequence ID" value="ATB34762.1"/>
    <property type="molecule type" value="Genomic_DNA"/>
</dbReference>
<accession>A0A250IU40</accession>
<organism evidence="2 3">
    <name type="scientific">Cystobacter fuscus</name>
    <dbReference type="NCBI Taxonomy" id="43"/>
    <lineage>
        <taxon>Bacteria</taxon>
        <taxon>Pseudomonadati</taxon>
        <taxon>Myxococcota</taxon>
        <taxon>Myxococcia</taxon>
        <taxon>Myxococcales</taxon>
        <taxon>Cystobacterineae</taxon>
        <taxon>Archangiaceae</taxon>
        <taxon>Cystobacter</taxon>
    </lineage>
</organism>
<dbReference type="Proteomes" id="UP000217257">
    <property type="component" value="Chromosome"/>
</dbReference>